<dbReference type="InterPro" id="IPR039470">
    <property type="entry name" value="Nuc_deoxyri_tr2"/>
</dbReference>
<dbReference type="AlphaFoldDB" id="A0A151GH33"/>
<feature type="compositionally biased region" description="Low complexity" evidence="1">
    <location>
        <begin position="34"/>
        <end position="69"/>
    </location>
</feature>
<comment type="caution">
    <text evidence="3">The sequence shown here is derived from an EMBL/GenBank/DDBJ whole genome shotgun (WGS) entry which is preliminary data.</text>
</comment>
<feature type="chain" id="PRO_5007580543" evidence="2">
    <location>
        <begin position="20"/>
        <end position="314"/>
    </location>
</feature>
<dbReference type="InParanoid" id="A0A151GH33"/>
<protein>
    <submittedName>
        <fullName evidence="3">Uncharacterized protein</fullName>
    </submittedName>
</protein>
<feature type="compositionally biased region" description="Polar residues" evidence="1">
    <location>
        <begin position="97"/>
        <end position="120"/>
    </location>
</feature>
<feature type="region of interest" description="Disordered" evidence="1">
    <location>
        <begin position="82"/>
        <end position="124"/>
    </location>
</feature>
<dbReference type="RefSeq" id="XP_040655765.1">
    <property type="nucleotide sequence ID" value="XM_040800732.1"/>
</dbReference>
<dbReference type="Pfam" id="PF15891">
    <property type="entry name" value="Nuc_deoxyri_tr2"/>
    <property type="match status" value="1"/>
</dbReference>
<dbReference type="EMBL" id="LAYC01000002">
    <property type="protein sequence ID" value="KYK56413.1"/>
    <property type="molecule type" value="Genomic_DNA"/>
</dbReference>
<evidence type="ECO:0000256" key="1">
    <source>
        <dbReference type="SAM" id="MobiDB-lite"/>
    </source>
</evidence>
<organism evidence="3 4">
    <name type="scientific">Drechmeria coniospora</name>
    <name type="common">Nematophagous fungus</name>
    <name type="synonym">Meria coniospora</name>
    <dbReference type="NCBI Taxonomy" id="98403"/>
    <lineage>
        <taxon>Eukaryota</taxon>
        <taxon>Fungi</taxon>
        <taxon>Dikarya</taxon>
        <taxon>Ascomycota</taxon>
        <taxon>Pezizomycotina</taxon>
        <taxon>Sordariomycetes</taxon>
        <taxon>Hypocreomycetidae</taxon>
        <taxon>Hypocreales</taxon>
        <taxon>Ophiocordycipitaceae</taxon>
        <taxon>Drechmeria</taxon>
    </lineage>
</organism>
<evidence type="ECO:0000256" key="2">
    <source>
        <dbReference type="SAM" id="SignalP"/>
    </source>
</evidence>
<feature type="signal peptide" evidence="2">
    <location>
        <begin position="1"/>
        <end position="19"/>
    </location>
</feature>
<evidence type="ECO:0000313" key="4">
    <source>
        <dbReference type="Proteomes" id="UP000076580"/>
    </source>
</evidence>
<proteinExistence type="predicted"/>
<keyword evidence="4" id="KW-1185">Reference proteome</keyword>
<dbReference type="Proteomes" id="UP000076580">
    <property type="component" value="Chromosome 02"/>
</dbReference>
<dbReference type="Gene3D" id="3.40.50.450">
    <property type="match status" value="1"/>
</dbReference>
<dbReference type="GeneID" id="63716056"/>
<keyword evidence="2" id="KW-0732">Signal</keyword>
<gene>
    <name evidence="3" type="ORF">DCS_03413</name>
</gene>
<reference evidence="3 4" key="1">
    <citation type="journal article" date="2016" name="Sci. Rep.">
        <title>Insights into Adaptations to a Near-Obligate Nematode Endoparasitic Lifestyle from the Finished Genome of Drechmeria coniospora.</title>
        <authorList>
            <person name="Zhang L."/>
            <person name="Zhou Z."/>
            <person name="Guo Q."/>
            <person name="Fokkens L."/>
            <person name="Miskei M."/>
            <person name="Pocsi I."/>
            <person name="Zhang W."/>
            <person name="Chen M."/>
            <person name="Wang L."/>
            <person name="Sun Y."/>
            <person name="Donzelli B.G."/>
            <person name="Gibson D.M."/>
            <person name="Nelson D.R."/>
            <person name="Luo J.G."/>
            <person name="Rep M."/>
            <person name="Liu H."/>
            <person name="Yang S."/>
            <person name="Wang J."/>
            <person name="Krasnoff S.B."/>
            <person name="Xu Y."/>
            <person name="Molnar I."/>
            <person name="Lin M."/>
        </authorList>
    </citation>
    <scope>NUCLEOTIDE SEQUENCE [LARGE SCALE GENOMIC DNA]</scope>
    <source>
        <strain evidence="3 4">ARSEF 6962</strain>
    </source>
</reference>
<sequence>MKLSLVFTLFVAAAAASRGKPRLARPGPADNRVAGQPASQPQRQPPQGQNPQGQNLQGQAPRGQNLQGQNLQGQNIQGQNLQGQNIQGQNPQGQALPGQSHQEQNSPASNNRVPTQAQPMVTTASSVPAVAAGSKGPQVAASSVSGVRVVNAPATVPDANPARPIWFLAGTTAKTNDGDWRERSVELLKGYDLDLYNPTRNDWGPDWKNSLSDANFRTQVNWEHRNMERAETIVVFLHRQTRAEISLMELGLHTKDASKTILVYADPEYALRGNVEALAENYKKHNIRLFQSERQLHQAMLEHAKKVTGKQTTS</sequence>
<accession>A0A151GH33</accession>
<feature type="compositionally biased region" description="Low complexity" evidence="1">
    <location>
        <begin position="82"/>
        <end position="94"/>
    </location>
</feature>
<name>A0A151GH33_DRECN</name>
<evidence type="ECO:0000313" key="3">
    <source>
        <dbReference type="EMBL" id="KYK56413.1"/>
    </source>
</evidence>
<feature type="region of interest" description="Disordered" evidence="1">
    <location>
        <begin position="16"/>
        <end position="69"/>
    </location>
</feature>